<evidence type="ECO:0000313" key="1">
    <source>
        <dbReference type="EMBL" id="ONI42892.1"/>
    </source>
</evidence>
<accession>A0ACC8XH52</accession>
<proteinExistence type="predicted"/>
<reference evidence="1" key="1">
    <citation type="submission" date="2016-08" db="EMBL/GenBank/DDBJ databases">
        <authorList>
            <person name="Ngugi D.K."/>
            <person name="Miyake S."/>
            <person name="Stingl U."/>
        </authorList>
    </citation>
    <scope>NUCLEOTIDE SEQUENCE</scope>
    <source>
        <strain evidence="1">SCG-B11WGA-EpuloA1</strain>
    </source>
</reference>
<protein>
    <submittedName>
        <fullName evidence="1">ABC transporter</fullName>
    </submittedName>
</protein>
<sequence length="275" mass="29306">MLGYYLSFPFVQYALIVGTLVALCSGLLGVVLVLKRFAYIGDGLSHVAFGVMSVGMALQLLDNMIITIPVTIIVAIFLIKDSEKRKITGESALAMLSVGSMAFGYLVMNMSTTSSNVGGDVCAALFGATSILTLSPQDVNLSIIMSILVIGTFIVFYHKIFIVTFDETFAKATGIKADRYNLLIAVLTAIVIVIAMNLVGAILVSALIIFPAISAMTLFQQFQLVTIFSAVLSVFNSAVGIIVSILFGTPVGATIVMISIASFFMCKVLGLLIRR</sequence>
<dbReference type="Proteomes" id="UP000188605">
    <property type="component" value="Unassembled WGS sequence"/>
</dbReference>
<gene>
    <name evidence="1" type="ORF">AN396_12945</name>
</gene>
<comment type="caution">
    <text evidence="1">The sequence shown here is derived from an EMBL/GenBank/DDBJ whole genome shotgun (WGS) entry which is preliminary data.</text>
</comment>
<name>A0ACC8XH52_9FIRM</name>
<dbReference type="EMBL" id="LJDB01000004">
    <property type="protein sequence ID" value="ONI42892.1"/>
    <property type="molecule type" value="Genomic_DNA"/>
</dbReference>
<organism evidence="1 2">
    <name type="scientific">Candidatus Epulonipiscium fishelsonii</name>
    <dbReference type="NCBI Taxonomy" id="77094"/>
    <lineage>
        <taxon>Bacteria</taxon>
        <taxon>Bacillati</taxon>
        <taxon>Bacillota</taxon>
        <taxon>Clostridia</taxon>
        <taxon>Lachnospirales</taxon>
        <taxon>Lachnospiraceae</taxon>
        <taxon>Candidatus Epulonipiscium</taxon>
    </lineage>
</organism>
<keyword evidence="2" id="KW-1185">Reference proteome</keyword>
<evidence type="ECO:0000313" key="2">
    <source>
        <dbReference type="Proteomes" id="UP000188605"/>
    </source>
</evidence>